<dbReference type="PROSITE" id="PS51186">
    <property type="entry name" value="GNAT"/>
    <property type="match status" value="1"/>
</dbReference>
<organism evidence="2 3">
    <name type="scientific">Virgibacillus chiguensis</name>
    <dbReference type="NCBI Taxonomy" id="411959"/>
    <lineage>
        <taxon>Bacteria</taxon>
        <taxon>Bacillati</taxon>
        <taxon>Bacillota</taxon>
        <taxon>Bacilli</taxon>
        <taxon>Bacillales</taxon>
        <taxon>Bacillaceae</taxon>
        <taxon>Virgibacillus</taxon>
    </lineage>
</organism>
<dbReference type="Gene3D" id="3.40.630.30">
    <property type="match status" value="1"/>
</dbReference>
<evidence type="ECO:0000259" key="1">
    <source>
        <dbReference type="PROSITE" id="PS51186"/>
    </source>
</evidence>
<dbReference type="OrthoDB" id="87299at2"/>
<sequence>MDRGIESYTKKFRSSFKTLHKEVFPETYFNRDMILNRLNESNNLLLAKKNDNEIKGYVYVESNSKHHESNIEYIAVAKEYRKEGVGKSLLIGAINNIFSHPEIEDITICVSGENDAAINLYKSVGLSVKYILNSYDITVDKSYNTRFVCD</sequence>
<dbReference type="AlphaFoldDB" id="A0A1M5XG47"/>
<dbReference type="CDD" id="cd04301">
    <property type="entry name" value="NAT_SF"/>
    <property type="match status" value="1"/>
</dbReference>
<reference evidence="3" key="1">
    <citation type="submission" date="2016-11" db="EMBL/GenBank/DDBJ databases">
        <authorList>
            <person name="Varghese N."/>
            <person name="Submissions S."/>
        </authorList>
    </citation>
    <scope>NUCLEOTIDE SEQUENCE [LARGE SCALE GENOMIC DNA]</scope>
    <source>
        <strain evidence="3">CGMCC 1.6496</strain>
    </source>
</reference>
<name>A0A1M5XG47_9BACI</name>
<dbReference type="InterPro" id="IPR016181">
    <property type="entry name" value="Acyl_CoA_acyltransferase"/>
</dbReference>
<dbReference type="RefSeq" id="WP_073013184.1">
    <property type="nucleotide sequence ID" value="NZ_FQXD01000026.1"/>
</dbReference>
<keyword evidence="2" id="KW-0687">Ribonucleoprotein</keyword>
<dbReference type="PANTHER" id="PTHR47542:SF2">
    <property type="entry name" value="ACYL-COA N-ACYLTRANSFERASES (NAT) SUPERFAMILY PROTEIN"/>
    <property type="match status" value="1"/>
</dbReference>
<keyword evidence="3" id="KW-1185">Reference proteome</keyword>
<evidence type="ECO:0000313" key="3">
    <source>
        <dbReference type="Proteomes" id="UP000184079"/>
    </source>
</evidence>
<dbReference type="Proteomes" id="UP000184079">
    <property type="component" value="Unassembled WGS sequence"/>
</dbReference>
<dbReference type="InterPro" id="IPR000182">
    <property type="entry name" value="GNAT_dom"/>
</dbReference>
<feature type="domain" description="N-acetyltransferase" evidence="1">
    <location>
        <begin position="3"/>
        <end position="146"/>
    </location>
</feature>
<evidence type="ECO:0000313" key="2">
    <source>
        <dbReference type="EMBL" id="SHH98800.1"/>
    </source>
</evidence>
<dbReference type="PANTHER" id="PTHR47542">
    <property type="entry name" value="ACYL-COA N-ACYLTRANSFERASES (NAT) SUPERFAMILY PROTEIN"/>
    <property type="match status" value="1"/>
</dbReference>
<dbReference type="GO" id="GO:0005840">
    <property type="term" value="C:ribosome"/>
    <property type="evidence" value="ECO:0007669"/>
    <property type="project" value="UniProtKB-KW"/>
</dbReference>
<protein>
    <submittedName>
        <fullName evidence="2">Ribosomal protein S18 acetylase RimI</fullName>
    </submittedName>
</protein>
<dbReference type="SUPFAM" id="SSF55729">
    <property type="entry name" value="Acyl-CoA N-acyltransferases (Nat)"/>
    <property type="match status" value="1"/>
</dbReference>
<gene>
    <name evidence="2" type="ORF">SAMN05421807_12624</name>
</gene>
<accession>A0A1M5XG47</accession>
<dbReference type="Pfam" id="PF00583">
    <property type="entry name" value="Acetyltransf_1"/>
    <property type="match status" value="1"/>
</dbReference>
<dbReference type="GO" id="GO:0016747">
    <property type="term" value="F:acyltransferase activity, transferring groups other than amino-acyl groups"/>
    <property type="evidence" value="ECO:0007669"/>
    <property type="project" value="InterPro"/>
</dbReference>
<dbReference type="EMBL" id="FQXD01000026">
    <property type="protein sequence ID" value="SHH98800.1"/>
    <property type="molecule type" value="Genomic_DNA"/>
</dbReference>
<keyword evidence="2" id="KW-0689">Ribosomal protein</keyword>
<proteinExistence type="predicted"/>